<dbReference type="Proteomes" id="UP001057402">
    <property type="component" value="Chromosome 10"/>
</dbReference>
<proteinExistence type="predicted"/>
<sequence>MQELRQPLSAASPPPQQKDNASQTSSSDNPRGNPAPPSAKPTGHPADFVMSVAANISSQPLVNHDPDVWGVLTAISTNSRRRPQGLNLLLTKDEHTIGRVVADMRFRIDSATVSGNHCKIYRKRTATETADEASEGHSAVFIRDNSINGTYINWEKLKKNDPDTGIQHGDIISLAAPPDQEAAFAFVYRDATRSSPLTSSAGIKRKSEELNSESKRTKGIGIGAPEGPVSLTDFRSLQRSNKELRKQLEDQVLRIDALHSENRSLVECHEKEMKDLKESISGSYSQQIKDLKDMLDNKQKELLEQCKSIAEQKHAREDLNERLSASLQSCAEANAIVNSQKISLEKLKASLEEEREQRKEERVKAAADIKAAVQRAQADAQQELKEYADAATKHEKEHQEVIYKLQESEKERCALLDDLRLKLEETRQKLVVSDNKVRQLEAHICEEQQISLQGQKRLEELESDIGRLNTELENEKQAAREEAWAKVSALELEISAAIKDLDFERRRLKGARERVMLRETQLRAFYTSTEEILVLFSKQQEQLKAMQRTLEDEENYENTSLDIDLNVVPNRNDQIDMYRRRIEEGRNIYLGDKGSKSSAALVRGRDEEHAGNSTDEASVTEKHQRDCQDTQELDLNVVDSHINHGFGSDINGVGTQPILEDENMETERVLGTESAAPNDSLNQGCDLAGETMQLDDEYKVPDTVGCSQTQCVDSIPGMPSDKPSSQKVAEDTERETASTIRTADLLTSEVAGSWACGTAPSVHGENESPRSKGEDNSGPPLPNSNRFGAESQNTPSDSVAKLGERRALAEMIGIVAPDLREKFAAGAGTQNLDSEHDSDDTEDYSGSEHAEDNHREGPESDKETRRGCNRDMENGSSGSGTDDGDDDNDETQDGGAL</sequence>
<gene>
    <name evidence="1" type="ORF">MLD38_032389</name>
</gene>
<comment type="caution">
    <text evidence="1">The sequence shown here is derived from an EMBL/GenBank/DDBJ whole genome shotgun (WGS) entry which is preliminary data.</text>
</comment>
<reference evidence="2" key="1">
    <citation type="journal article" date="2023" name="Front. Plant Sci.">
        <title>Chromosomal-level genome assembly of Melastoma candidum provides insights into trichome evolution.</title>
        <authorList>
            <person name="Zhong Y."/>
            <person name="Wu W."/>
            <person name="Sun C."/>
            <person name="Zou P."/>
            <person name="Liu Y."/>
            <person name="Dai S."/>
            <person name="Zhou R."/>
        </authorList>
    </citation>
    <scope>NUCLEOTIDE SEQUENCE [LARGE SCALE GENOMIC DNA]</scope>
</reference>
<organism evidence="1 2">
    <name type="scientific">Melastoma candidum</name>
    <dbReference type="NCBI Taxonomy" id="119954"/>
    <lineage>
        <taxon>Eukaryota</taxon>
        <taxon>Viridiplantae</taxon>
        <taxon>Streptophyta</taxon>
        <taxon>Embryophyta</taxon>
        <taxon>Tracheophyta</taxon>
        <taxon>Spermatophyta</taxon>
        <taxon>Magnoliopsida</taxon>
        <taxon>eudicotyledons</taxon>
        <taxon>Gunneridae</taxon>
        <taxon>Pentapetalae</taxon>
        <taxon>rosids</taxon>
        <taxon>malvids</taxon>
        <taxon>Myrtales</taxon>
        <taxon>Melastomataceae</taxon>
        <taxon>Melastomatoideae</taxon>
        <taxon>Melastomateae</taxon>
        <taxon>Melastoma</taxon>
    </lineage>
</organism>
<name>A0ACB9M3L0_9MYRT</name>
<protein>
    <submittedName>
        <fullName evidence="1">Uncharacterized protein</fullName>
    </submittedName>
</protein>
<dbReference type="EMBL" id="CM042889">
    <property type="protein sequence ID" value="KAI4318717.1"/>
    <property type="molecule type" value="Genomic_DNA"/>
</dbReference>
<evidence type="ECO:0000313" key="2">
    <source>
        <dbReference type="Proteomes" id="UP001057402"/>
    </source>
</evidence>
<evidence type="ECO:0000313" key="1">
    <source>
        <dbReference type="EMBL" id="KAI4318717.1"/>
    </source>
</evidence>
<keyword evidence="2" id="KW-1185">Reference proteome</keyword>
<accession>A0ACB9M3L0</accession>